<keyword evidence="2" id="KW-1185">Reference proteome</keyword>
<dbReference type="RefSeq" id="XP_021867556.1">
    <property type="nucleotide sequence ID" value="XM_022011864.1"/>
</dbReference>
<organism evidence="2 3">
    <name type="scientific">Spinacia oleracea</name>
    <name type="common">Spinach</name>
    <dbReference type="NCBI Taxonomy" id="3562"/>
    <lineage>
        <taxon>Eukaryota</taxon>
        <taxon>Viridiplantae</taxon>
        <taxon>Streptophyta</taxon>
        <taxon>Embryophyta</taxon>
        <taxon>Tracheophyta</taxon>
        <taxon>Spermatophyta</taxon>
        <taxon>Magnoliopsida</taxon>
        <taxon>eudicotyledons</taxon>
        <taxon>Gunneridae</taxon>
        <taxon>Pentapetalae</taxon>
        <taxon>Caryophyllales</taxon>
        <taxon>Chenopodiaceae</taxon>
        <taxon>Chenopodioideae</taxon>
        <taxon>Anserineae</taxon>
        <taxon>Spinacia</taxon>
    </lineage>
</organism>
<dbReference type="InterPro" id="IPR026960">
    <property type="entry name" value="RVT-Znf"/>
</dbReference>
<reference evidence="2" key="1">
    <citation type="journal article" date="2021" name="Nat. Commun.">
        <title>Genomic analyses provide insights into spinach domestication and the genetic basis of agronomic traits.</title>
        <authorList>
            <person name="Cai X."/>
            <person name="Sun X."/>
            <person name="Xu C."/>
            <person name="Sun H."/>
            <person name="Wang X."/>
            <person name="Ge C."/>
            <person name="Zhang Z."/>
            <person name="Wang Q."/>
            <person name="Fei Z."/>
            <person name="Jiao C."/>
            <person name="Wang Q."/>
        </authorList>
    </citation>
    <scope>NUCLEOTIDE SEQUENCE [LARGE SCALE GENOMIC DNA]</scope>
    <source>
        <strain evidence="2">cv. Varoflay</strain>
    </source>
</reference>
<dbReference type="Pfam" id="PF13966">
    <property type="entry name" value="zf-RVT"/>
    <property type="match status" value="1"/>
</dbReference>
<dbReference type="Proteomes" id="UP000813463">
    <property type="component" value="Chromosome 3"/>
</dbReference>
<evidence type="ECO:0000313" key="2">
    <source>
        <dbReference type="Proteomes" id="UP000813463"/>
    </source>
</evidence>
<dbReference type="PANTHER" id="PTHR33116">
    <property type="entry name" value="REVERSE TRANSCRIPTASE ZINC-BINDING DOMAIN-CONTAINING PROTEIN-RELATED-RELATED"/>
    <property type="match status" value="1"/>
</dbReference>
<feature type="domain" description="Reverse transcriptase zinc-binding" evidence="1">
    <location>
        <begin position="7"/>
        <end position="68"/>
    </location>
</feature>
<protein>
    <recommendedName>
        <fullName evidence="1">Reverse transcriptase zinc-binding domain-containing protein</fullName>
    </recommendedName>
</protein>
<evidence type="ECO:0000313" key="3">
    <source>
        <dbReference type="RefSeq" id="XP_021867556.1"/>
    </source>
</evidence>
<reference evidence="3" key="2">
    <citation type="submission" date="2025-08" db="UniProtKB">
        <authorList>
            <consortium name="RefSeq"/>
        </authorList>
    </citation>
    <scope>IDENTIFICATION</scope>
    <source>
        <tissue evidence="3">Leaf</tissue>
    </source>
</reference>
<name>A0A9R0JHD8_SPIOL</name>
<proteinExistence type="predicted"/>
<dbReference type="AlphaFoldDB" id="A0A9R0JHD8"/>
<dbReference type="KEGG" id="soe:110806220"/>
<dbReference type="PANTHER" id="PTHR33116:SF84">
    <property type="entry name" value="RNA-DIRECTED DNA POLYMERASE"/>
    <property type="match status" value="1"/>
</dbReference>
<accession>A0A9R0JHD8</accession>
<evidence type="ECO:0000259" key="1">
    <source>
        <dbReference type="Pfam" id="PF13966"/>
    </source>
</evidence>
<sequence length="167" mass="19070">MCILSADVWNRLTIPKHRFILWLTMLDRLKTKERLHKVGITPDDLCPICFTQVEKINHLFFTCEFSKQCRQLLMNWLGVHLNRTTITGLLKGVQRHSRGKSKKAIIFTIIARLVYNIGKARNAAVWSAKVPTVQATVACIKAEVKGRVHNLLSKKSSSSDLNWFNGL</sequence>
<dbReference type="GeneID" id="110806220"/>
<gene>
    <name evidence="3" type="primary">LOC110806220</name>
</gene>
<dbReference type="OrthoDB" id="696485at2759"/>